<dbReference type="Proteomes" id="UP001265259">
    <property type="component" value="Unassembled WGS sequence"/>
</dbReference>
<reference evidence="2 3" key="1">
    <citation type="submission" date="2023-09" db="EMBL/GenBank/DDBJ databases">
        <authorList>
            <person name="Rey-Velasco X."/>
        </authorList>
    </citation>
    <scope>NUCLEOTIDE SEQUENCE [LARGE SCALE GENOMIC DNA]</scope>
    <source>
        <strain evidence="2 3">F158</strain>
    </source>
</reference>
<keyword evidence="3" id="KW-1185">Reference proteome</keyword>
<evidence type="ECO:0000313" key="3">
    <source>
        <dbReference type="Proteomes" id="UP001265259"/>
    </source>
</evidence>
<keyword evidence="1" id="KW-0472">Membrane</keyword>
<comment type="caution">
    <text evidence="2">The sequence shown here is derived from an EMBL/GenBank/DDBJ whole genome shotgun (WGS) entry which is preliminary data.</text>
</comment>
<evidence type="ECO:0000256" key="1">
    <source>
        <dbReference type="SAM" id="Phobius"/>
    </source>
</evidence>
<keyword evidence="1" id="KW-0812">Transmembrane</keyword>
<gene>
    <name evidence="2" type="ORF">RM543_05520</name>
</gene>
<accession>A0ABU3DEJ2</accession>
<feature type="transmembrane region" description="Helical" evidence="1">
    <location>
        <begin position="39"/>
        <end position="60"/>
    </location>
</feature>
<feature type="transmembrane region" description="Helical" evidence="1">
    <location>
        <begin position="72"/>
        <end position="95"/>
    </location>
</feature>
<dbReference type="RefSeq" id="WP_311689912.1">
    <property type="nucleotide sequence ID" value="NZ_JAVRHL010000002.1"/>
</dbReference>
<evidence type="ECO:0000313" key="2">
    <source>
        <dbReference type="EMBL" id="MDT0682134.1"/>
    </source>
</evidence>
<proteinExistence type="predicted"/>
<keyword evidence="1" id="KW-1133">Transmembrane helix</keyword>
<sequence>MNRLASWATHALAFVAGLAVAWAVNAALAGVVLSSGRLAAFIGTLVVPAFGGLAGYAGSWMILAGRLLKGRFWAGAFALVVLIWGAALYGMLAGYVTFKEGAGAALVLLFVTGGIAMTRR</sequence>
<dbReference type="EMBL" id="JAVRHL010000002">
    <property type="protein sequence ID" value="MDT0682134.1"/>
    <property type="molecule type" value="Genomic_DNA"/>
</dbReference>
<organism evidence="2 3">
    <name type="scientific">Tropicimonas omnivorans</name>
    <dbReference type="NCBI Taxonomy" id="3075590"/>
    <lineage>
        <taxon>Bacteria</taxon>
        <taxon>Pseudomonadati</taxon>
        <taxon>Pseudomonadota</taxon>
        <taxon>Alphaproteobacteria</taxon>
        <taxon>Rhodobacterales</taxon>
        <taxon>Roseobacteraceae</taxon>
        <taxon>Tropicimonas</taxon>
    </lineage>
</organism>
<protein>
    <submittedName>
        <fullName evidence="2">Uncharacterized protein</fullName>
    </submittedName>
</protein>
<name>A0ABU3DEJ2_9RHOB</name>
<feature type="transmembrane region" description="Helical" evidence="1">
    <location>
        <begin position="101"/>
        <end position="118"/>
    </location>
</feature>